<dbReference type="Gene3D" id="3.10.129.10">
    <property type="entry name" value="Hotdog Thioesterase"/>
    <property type="match status" value="1"/>
</dbReference>
<organism evidence="1 2">
    <name type="scientific">Sphingomonas parva</name>
    <dbReference type="NCBI Taxonomy" id="2555898"/>
    <lineage>
        <taxon>Bacteria</taxon>
        <taxon>Pseudomonadati</taxon>
        <taxon>Pseudomonadota</taxon>
        <taxon>Alphaproteobacteria</taxon>
        <taxon>Sphingomonadales</taxon>
        <taxon>Sphingomonadaceae</taxon>
        <taxon>Sphingomonas</taxon>
    </lineage>
</organism>
<evidence type="ECO:0000313" key="1">
    <source>
        <dbReference type="EMBL" id="TFI56401.1"/>
    </source>
</evidence>
<dbReference type="InterPro" id="IPR029069">
    <property type="entry name" value="HotDog_dom_sf"/>
</dbReference>
<accession>A0A4Y8ZK74</accession>
<proteinExistence type="predicted"/>
<keyword evidence="2" id="KW-1185">Reference proteome</keyword>
<dbReference type="SUPFAM" id="SSF54637">
    <property type="entry name" value="Thioesterase/thiol ester dehydrase-isomerase"/>
    <property type="match status" value="1"/>
</dbReference>
<protein>
    <submittedName>
        <fullName evidence="1">DUF4442 domain-containing protein</fullName>
    </submittedName>
</protein>
<dbReference type="InterPro" id="IPR027961">
    <property type="entry name" value="DUF4442"/>
</dbReference>
<sequence length="188" mass="20062">MRPASFSFCRTDRLRTFRRLGTTAAVEETASPYALIRNGFAAGVPFAPHARIEVVEVGAGLAIARLEDSPEVHNHIGSVHAGAVFTLGETASAAAMLGVFAEQMPIIRPVTIEATISYLKIARGTLVATARTALAAEHLQDEFAAQGRATLDLSVDIADDRGIAAQMKATWMVSASKSGRGWMSAFYR</sequence>
<evidence type="ECO:0000313" key="2">
    <source>
        <dbReference type="Proteomes" id="UP000298213"/>
    </source>
</evidence>
<dbReference type="EMBL" id="SPDV01000087">
    <property type="protein sequence ID" value="TFI56401.1"/>
    <property type="molecule type" value="Genomic_DNA"/>
</dbReference>
<dbReference type="Proteomes" id="UP000298213">
    <property type="component" value="Unassembled WGS sequence"/>
</dbReference>
<comment type="caution">
    <text evidence="1">The sequence shown here is derived from an EMBL/GenBank/DDBJ whole genome shotgun (WGS) entry which is preliminary data.</text>
</comment>
<dbReference type="Pfam" id="PF14539">
    <property type="entry name" value="DUF4442"/>
    <property type="match status" value="1"/>
</dbReference>
<gene>
    <name evidence="1" type="ORF">E2493_20405</name>
</gene>
<name>A0A4Y8ZK74_9SPHN</name>
<dbReference type="CDD" id="cd03443">
    <property type="entry name" value="PaaI_thioesterase"/>
    <property type="match status" value="1"/>
</dbReference>
<dbReference type="AlphaFoldDB" id="A0A4Y8ZK74"/>
<dbReference type="OrthoDB" id="7354710at2"/>
<reference evidence="1 2" key="1">
    <citation type="submission" date="2019-03" db="EMBL/GenBank/DDBJ databases">
        <title>Genome sequence of Sphingomonas sp. 17J27-24.</title>
        <authorList>
            <person name="Kim M."/>
            <person name="Maeng S."/>
            <person name="Sathiyaraj S."/>
        </authorList>
    </citation>
    <scope>NUCLEOTIDE SEQUENCE [LARGE SCALE GENOMIC DNA]</scope>
    <source>
        <strain evidence="1 2">17J27-24</strain>
    </source>
</reference>